<protein>
    <submittedName>
        <fullName evidence="4">Iron dicitrate transport regulator FecR</fullName>
    </submittedName>
</protein>
<dbReference type="EMBL" id="CP023777">
    <property type="protein sequence ID" value="ATL49222.1"/>
    <property type="molecule type" value="Genomic_DNA"/>
</dbReference>
<proteinExistence type="predicted"/>
<dbReference type="AlphaFoldDB" id="A0A291QZB3"/>
<feature type="transmembrane region" description="Helical" evidence="1">
    <location>
        <begin position="91"/>
        <end position="110"/>
    </location>
</feature>
<accession>A0A291QZB3</accession>
<dbReference type="InterPro" id="IPR012373">
    <property type="entry name" value="Ferrdict_sens_TM"/>
</dbReference>
<dbReference type="Pfam" id="PF16344">
    <property type="entry name" value="FecR_C"/>
    <property type="match status" value="1"/>
</dbReference>
<dbReference type="InterPro" id="IPR032508">
    <property type="entry name" value="FecR_C"/>
</dbReference>
<evidence type="ECO:0000256" key="1">
    <source>
        <dbReference type="SAM" id="Phobius"/>
    </source>
</evidence>
<evidence type="ECO:0000313" key="4">
    <source>
        <dbReference type="EMBL" id="ATL49222.1"/>
    </source>
</evidence>
<sequence>MEEQQRYHHLFKKLLDNDCPPEAVPGLLDWLSDPANENASGEWIMSELDVPAVQDLDENTRSRLEMRLQAILNDRKSVAGKHKVIRLISPWKAIAAGIALLLGVAAFIIWKQNQPLHTSQYVVSDIAPGKNGAILTLGNNRQIVLDSLGDQDITTAMGTVAHVQAGQLYYRGTAKGSRQNEYNTLKTPNGRQYSIRLPDGTRAWLNAASSLSFPTNFSGKERQVKISGEVFFEVAKDERLPFKVVLPGGESIEVLGTSFNINAYQDNGLTTATLITGAIRVNAPYAGSVRLEPGQQASLSGNNTSIPVTPNIDIARVTAWKEGLFNFNGLGLKEAMNQLARWYDIEIIYPQGIPKIEFFGEIARDASLTSVLKGLEGAGVHFKLEAGNKLYVYP</sequence>
<dbReference type="PANTHER" id="PTHR30273:SF2">
    <property type="entry name" value="PROTEIN FECR"/>
    <property type="match status" value="1"/>
</dbReference>
<dbReference type="Gene3D" id="3.55.50.30">
    <property type="match status" value="1"/>
</dbReference>
<dbReference type="RefSeq" id="WP_098195590.1">
    <property type="nucleotide sequence ID" value="NZ_CP023777.1"/>
</dbReference>
<feature type="domain" description="Protein FecR C-terminal" evidence="3">
    <location>
        <begin position="325"/>
        <end position="391"/>
    </location>
</feature>
<reference evidence="4 5" key="1">
    <citation type="submission" date="2017-10" db="EMBL/GenBank/DDBJ databases">
        <title>Paenichitinophaga pekingensis gen. nov., sp. nov., isolated from activated sludge.</title>
        <authorList>
            <person name="Jin D."/>
            <person name="Kong X."/>
            <person name="Deng Y."/>
            <person name="Bai Z."/>
        </authorList>
    </citation>
    <scope>NUCLEOTIDE SEQUENCE [LARGE SCALE GENOMIC DNA]</scope>
    <source>
        <strain evidence="4 5">13</strain>
    </source>
</reference>
<keyword evidence="1" id="KW-0472">Membrane</keyword>
<keyword evidence="5" id="KW-1185">Reference proteome</keyword>
<keyword evidence="1" id="KW-1133">Transmembrane helix</keyword>
<dbReference type="InterPro" id="IPR006860">
    <property type="entry name" value="FecR"/>
</dbReference>
<organism evidence="4 5">
    <name type="scientific">Chitinophaga caeni</name>
    <dbReference type="NCBI Taxonomy" id="2029983"/>
    <lineage>
        <taxon>Bacteria</taxon>
        <taxon>Pseudomonadati</taxon>
        <taxon>Bacteroidota</taxon>
        <taxon>Chitinophagia</taxon>
        <taxon>Chitinophagales</taxon>
        <taxon>Chitinophagaceae</taxon>
        <taxon>Chitinophaga</taxon>
    </lineage>
</organism>
<dbReference type="GO" id="GO:0016989">
    <property type="term" value="F:sigma factor antagonist activity"/>
    <property type="evidence" value="ECO:0007669"/>
    <property type="project" value="TreeGrafter"/>
</dbReference>
<dbReference type="Gene3D" id="2.60.120.1440">
    <property type="match status" value="1"/>
</dbReference>
<dbReference type="KEGG" id="cbae:COR50_19715"/>
<gene>
    <name evidence="4" type="ORF">COR50_19715</name>
</gene>
<dbReference type="Proteomes" id="UP000220133">
    <property type="component" value="Chromosome"/>
</dbReference>
<evidence type="ECO:0000313" key="5">
    <source>
        <dbReference type="Proteomes" id="UP000220133"/>
    </source>
</evidence>
<feature type="domain" description="FecR protein" evidence="2">
    <location>
        <begin position="184"/>
        <end position="279"/>
    </location>
</feature>
<keyword evidence="1" id="KW-0812">Transmembrane</keyword>
<name>A0A291QZB3_9BACT</name>
<dbReference type="PANTHER" id="PTHR30273">
    <property type="entry name" value="PERIPLASMIC SIGNAL SENSOR AND SIGMA FACTOR ACTIVATOR FECR-RELATED"/>
    <property type="match status" value="1"/>
</dbReference>
<dbReference type="Pfam" id="PF04773">
    <property type="entry name" value="FecR"/>
    <property type="match status" value="1"/>
</dbReference>
<dbReference type="OrthoDB" id="646755at2"/>
<evidence type="ECO:0000259" key="3">
    <source>
        <dbReference type="Pfam" id="PF16344"/>
    </source>
</evidence>
<evidence type="ECO:0000259" key="2">
    <source>
        <dbReference type="Pfam" id="PF04773"/>
    </source>
</evidence>